<keyword evidence="1" id="KW-1133">Transmembrane helix</keyword>
<dbReference type="RefSeq" id="XP_016626210.1">
    <property type="nucleotide sequence ID" value="XM_016782658.1"/>
</dbReference>
<accession>A0A0D2JG03</accession>
<dbReference type="OrthoDB" id="4150648at2759"/>
<organism evidence="2 3">
    <name type="scientific">Fonsecaea multimorphosa CBS 102226</name>
    <dbReference type="NCBI Taxonomy" id="1442371"/>
    <lineage>
        <taxon>Eukaryota</taxon>
        <taxon>Fungi</taxon>
        <taxon>Dikarya</taxon>
        <taxon>Ascomycota</taxon>
        <taxon>Pezizomycotina</taxon>
        <taxon>Eurotiomycetes</taxon>
        <taxon>Chaetothyriomycetidae</taxon>
        <taxon>Chaetothyriales</taxon>
        <taxon>Herpotrichiellaceae</taxon>
        <taxon>Fonsecaea</taxon>
    </lineage>
</organism>
<dbReference type="Proteomes" id="UP000053411">
    <property type="component" value="Unassembled WGS sequence"/>
</dbReference>
<feature type="transmembrane region" description="Helical" evidence="1">
    <location>
        <begin position="20"/>
        <end position="46"/>
    </location>
</feature>
<dbReference type="GeneID" id="27717917"/>
<evidence type="ECO:0000256" key="1">
    <source>
        <dbReference type="SAM" id="Phobius"/>
    </source>
</evidence>
<keyword evidence="1" id="KW-0812">Transmembrane</keyword>
<dbReference type="VEuPathDB" id="FungiDB:Z520_12171"/>
<proteinExistence type="predicted"/>
<dbReference type="EMBL" id="KN848110">
    <property type="protein sequence ID" value="KIX92087.1"/>
    <property type="molecule type" value="Genomic_DNA"/>
</dbReference>
<keyword evidence="1" id="KW-0472">Membrane</keyword>
<evidence type="ECO:0000313" key="2">
    <source>
        <dbReference type="EMBL" id="KIX92087.1"/>
    </source>
</evidence>
<name>A0A0D2JG03_9EURO</name>
<evidence type="ECO:0000313" key="3">
    <source>
        <dbReference type="Proteomes" id="UP000053411"/>
    </source>
</evidence>
<reference evidence="2 3" key="1">
    <citation type="submission" date="2015-01" db="EMBL/GenBank/DDBJ databases">
        <title>The Genome Sequence of Fonsecaea multimorphosa CBS 102226.</title>
        <authorList>
            <consortium name="The Broad Institute Genomics Platform"/>
            <person name="Cuomo C."/>
            <person name="de Hoog S."/>
            <person name="Gorbushina A."/>
            <person name="Stielow B."/>
            <person name="Teixiera M."/>
            <person name="Abouelleil A."/>
            <person name="Chapman S.B."/>
            <person name="Priest M."/>
            <person name="Young S.K."/>
            <person name="Wortman J."/>
            <person name="Nusbaum C."/>
            <person name="Birren B."/>
        </authorList>
    </citation>
    <scope>NUCLEOTIDE SEQUENCE [LARGE SCALE GENOMIC DNA]</scope>
    <source>
        <strain evidence="2 3">CBS 102226</strain>
    </source>
</reference>
<gene>
    <name evidence="2" type="ORF">Z520_12171</name>
</gene>
<sequence length="93" mass="10618">MEDEILHQRSRVSWAYEKVAAILIIILGPFVGLIGGACLPLIWVYFRVEHLIQYLRSPRAAQEKDTIFKMAARSGGGKEIGYCADYLKDEFRD</sequence>
<keyword evidence="3" id="KW-1185">Reference proteome</keyword>
<dbReference type="AlphaFoldDB" id="A0A0D2JG03"/>
<protein>
    <submittedName>
        <fullName evidence="2">Uncharacterized protein</fullName>
    </submittedName>
</protein>